<keyword evidence="1" id="KW-0472">Membrane</keyword>
<keyword evidence="1" id="KW-1133">Transmembrane helix</keyword>
<name>A0ABQ4TI18_9HYPH</name>
<reference evidence="2" key="2">
    <citation type="submission" date="2021-08" db="EMBL/GenBank/DDBJ databases">
        <authorList>
            <person name="Tani A."/>
            <person name="Ola A."/>
            <person name="Ogura Y."/>
            <person name="Katsura K."/>
            <person name="Hayashi T."/>
        </authorList>
    </citation>
    <scope>NUCLEOTIDE SEQUENCE</scope>
    <source>
        <strain evidence="2">DSM 23674</strain>
    </source>
</reference>
<accession>A0ABQ4TI18</accession>
<sequence length="36" mass="3826">MNDDPLRESRPQLILMALAVAAVLVFGAVTLIAQMG</sequence>
<evidence type="ECO:0000313" key="2">
    <source>
        <dbReference type="EMBL" id="GJE55034.1"/>
    </source>
</evidence>
<feature type="transmembrane region" description="Helical" evidence="1">
    <location>
        <begin position="12"/>
        <end position="33"/>
    </location>
</feature>
<gene>
    <name evidence="2" type="ORF">EKPJFOCH_1521</name>
</gene>
<comment type="caution">
    <text evidence="2">The sequence shown here is derived from an EMBL/GenBank/DDBJ whole genome shotgun (WGS) entry which is preliminary data.</text>
</comment>
<dbReference type="Proteomes" id="UP001055101">
    <property type="component" value="Unassembled WGS sequence"/>
</dbReference>
<evidence type="ECO:0000313" key="3">
    <source>
        <dbReference type="Proteomes" id="UP001055101"/>
    </source>
</evidence>
<organism evidence="2 3">
    <name type="scientific">Methylobacterium thuringiense</name>
    <dbReference type="NCBI Taxonomy" id="1003091"/>
    <lineage>
        <taxon>Bacteria</taxon>
        <taxon>Pseudomonadati</taxon>
        <taxon>Pseudomonadota</taxon>
        <taxon>Alphaproteobacteria</taxon>
        <taxon>Hyphomicrobiales</taxon>
        <taxon>Methylobacteriaceae</taxon>
        <taxon>Methylobacterium</taxon>
    </lineage>
</organism>
<reference evidence="2" key="1">
    <citation type="journal article" date="2021" name="Front. Microbiol.">
        <title>Comprehensive Comparative Genomics and Phenotyping of Methylobacterium Species.</title>
        <authorList>
            <person name="Alessa O."/>
            <person name="Ogura Y."/>
            <person name="Fujitani Y."/>
            <person name="Takami H."/>
            <person name="Hayashi T."/>
            <person name="Sahin N."/>
            <person name="Tani A."/>
        </authorList>
    </citation>
    <scope>NUCLEOTIDE SEQUENCE</scope>
    <source>
        <strain evidence="2">DSM 23674</strain>
    </source>
</reference>
<proteinExistence type="predicted"/>
<keyword evidence="1" id="KW-0812">Transmembrane</keyword>
<protein>
    <submittedName>
        <fullName evidence="2">Uncharacterized protein</fullName>
    </submittedName>
</protein>
<dbReference type="EMBL" id="BPRA01000006">
    <property type="protein sequence ID" value="GJE55034.1"/>
    <property type="molecule type" value="Genomic_DNA"/>
</dbReference>
<keyword evidence="3" id="KW-1185">Reference proteome</keyword>
<evidence type="ECO:0000256" key="1">
    <source>
        <dbReference type="SAM" id="Phobius"/>
    </source>
</evidence>